<feature type="compositionally biased region" description="Low complexity" evidence="1">
    <location>
        <begin position="1"/>
        <end position="10"/>
    </location>
</feature>
<dbReference type="SUPFAM" id="SSF47943">
    <property type="entry name" value="Retrovirus capsid protein, N-terminal core domain"/>
    <property type="match status" value="1"/>
</dbReference>
<keyword evidence="2" id="KW-0472">Membrane</keyword>
<dbReference type="Gene3D" id="1.10.375.10">
    <property type="entry name" value="Human Immunodeficiency Virus Type 1 Capsid Protein"/>
    <property type="match status" value="1"/>
</dbReference>
<evidence type="ECO:0000313" key="4">
    <source>
        <dbReference type="Proteomes" id="UP000645828"/>
    </source>
</evidence>
<keyword evidence="4" id="KW-1185">Reference proteome</keyword>
<dbReference type="Gene3D" id="1.10.287.210">
    <property type="match status" value="1"/>
</dbReference>
<feature type="transmembrane region" description="Helical" evidence="2">
    <location>
        <begin position="171"/>
        <end position="197"/>
    </location>
</feature>
<reference evidence="3" key="1">
    <citation type="submission" date="2020-12" db="EMBL/GenBank/DDBJ databases">
        <authorList>
            <consortium name="Molecular Ecology Group"/>
        </authorList>
    </citation>
    <scope>NUCLEOTIDE SEQUENCE</scope>
    <source>
        <strain evidence="3">TBG_1078</strain>
    </source>
</reference>
<comment type="caution">
    <text evidence="3">The sequence shown here is derived from an EMBL/GenBank/DDBJ whole genome shotgun (WGS) entry which is preliminary data.</text>
</comment>
<dbReference type="PANTHER" id="PTHR10424">
    <property type="entry name" value="VIRAL ENVELOPE PROTEIN"/>
    <property type="match status" value="1"/>
</dbReference>
<evidence type="ECO:0000256" key="1">
    <source>
        <dbReference type="SAM" id="MobiDB-lite"/>
    </source>
</evidence>
<organism evidence="3 4">
    <name type="scientific">Nyctereutes procyonoides</name>
    <name type="common">Raccoon dog</name>
    <name type="synonym">Canis procyonoides</name>
    <dbReference type="NCBI Taxonomy" id="34880"/>
    <lineage>
        <taxon>Eukaryota</taxon>
        <taxon>Metazoa</taxon>
        <taxon>Chordata</taxon>
        <taxon>Craniata</taxon>
        <taxon>Vertebrata</taxon>
        <taxon>Euteleostomi</taxon>
        <taxon>Mammalia</taxon>
        <taxon>Eutheria</taxon>
        <taxon>Laurasiatheria</taxon>
        <taxon>Carnivora</taxon>
        <taxon>Caniformia</taxon>
        <taxon>Canidae</taxon>
        <taxon>Nyctereutes</taxon>
    </lineage>
</organism>
<dbReference type="CDD" id="cd09851">
    <property type="entry name" value="HTLV-1-like_HR1-HR2"/>
    <property type="match status" value="1"/>
</dbReference>
<dbReference type="SUPFAM" id="SSF58069">
    <property type="entry name" value="Virus ectodomain"/>
    <property type="match status" value="1"/>
</dbReference>
<dbReference type="PANTHER" id="PTHR10424:SF82">
    <property type="entry name" value="ENVELOPE GLYCOPROTEIN-RELATED"/>
    <property type="match status" value="1"/>
</dbReference>
<dbReference type="InterPro" id="IPR008919">
    <property type="entry name" value="Retrov_capsid_N"/>
</dbReference>
<feature type="region of interest" description="Disordered" evidence="1">
    <location>
        <begin position="1"/>
        <end position="30"/>
    </location>
</feature>
<evidence type="ECO:0000256" key="2">
    <source>
        <dbReference type="SAM" id="Phobius"/>
    </source>
</evidence>
<keyword evidence="2" id="KW-0812">Transmembrane</keyword>
<gene>
    <name evidence="3" type="ORF">NYPRO_LOCUS1418</name>
</gene>
<evidence type="ECO:0000313" key="3">
    <source>
        <dbReference type="EMBL" id="CAD7668156.1"/>
    </source>
</evidence>
<dbReference type="GO" id="GO:0019068">
    <property type="term" value="P:virion assembly"/>
    <property type="evidence" value="ECO:0007669"/>
    <property type="project" value="InterPro"/>
</dbReference>
<proteinExistence type="predicted"/>
<dbReference type="Proteomes" id="UP000645828">
    <property type="component" value="Unassembled WGS sequence"/>
</dbReference>
<accession>A0A811XZI1</accession>
<protein>
    <submittedName>
        <fullName evidence="3">(raccoon dog) hypothetical protein</fullName>
    </submittedName>
</protein>
<dbReference type="EMBL" id="CAJHUB010000649">
    <property type="protein sequence ID" value="CAD7668156.1"/>
    <property type="molecule type" value="Genomic_DNA"/>
</dbReference>
<keyword evidence="2" id="KW-1133">Transmembrane helix</keyword>
<sequence>MTASSSCRLPSPRRRDSASTSKLAKTSGGGWEATRLPKEIEDVFPLVRPTWDYDTVAGRERLRLYRQVLRAELQTGVDEDLGTLAQSVSKLEQSLTSLSEVVLQNRRGLDLLFLKEGGLCAALGEECCFYADHSGVIRDSMAKLRERLNKRQRDREAQQGWFESWFNQSPWLTTLISTILGPLVILLLLLTFGPCVLNRLLQFIRERLSITQALVLTQQCRALQTEEINVP</sequence>
<dbReference type="InterPro" id="IPR018154">
    <property type="entry name" value="TLV/ENV_coat_polyprotein"/>
</dbReference>
<dbReference type="Pfam" id="PF00429">
    <property type="entry name" value="TLV_coat"/>
    <property type="match status" value="1"/>
</dbReference>
<name>A0A811XZI1_NYCPR</name>
<dbReference type="AlphaFoldDB" id="A0A811XZI1"/>